<name>A0AAD1X6R9_EUPCR</name>
<reference evidence="3" key="1">
    <citation type="submission" date="2023-07" db="EMBL/GenBank/DDBJ databases">
        <authorList>
            <consortium name="AG Swart"/>
            <person name="Singh M."/>
            <person name="Singh A."/>
            <person name="Seah K."/>
            <person name="Emmerich C."/>
        </authorList>
    </citation>
    <scope>NUCLEOTIDE SEQUENCE</scope>
    <source>
        <strain evidence="3">DP1</strain>
    </source>
</reference>
<feature type="region of interest" description="Disordered" evidence="2">
    <location>
        <begin position="62"/>
        <end position="81"/>
    </location>
</feature>
<comment type="caution">
    <text evidence="3">The sequence shown here is derived from an EMBL/GenBank/DDBJ whole genome shotgun (WGS) entry which is preliminary data.</text>
</comment>
<protein>
    <submittedName>
        <fullName evidence="3">Uncharacterized protein</fullName>
    </submittedName>
</protein>
<feature type="region of interest" description="Disordered" evidence="2">
    <location>
        <begin position="1128"/>
        <end position="1162"/>
    </location>
</feature>
<evidence type="ECO:0000256" key="1">
    <source>
        <dbReference type="SAM" id="Coils"/>
    </source>
</evidence>
<dbReference type="Proteomes" id="UP001295684">
    <property type="component" value="Unassembled WGS sequence"/>
</dbReference>
<feature type="coiled-coil region" evidence="1">
    <location>
        <begin position="794"/>
        <end position="821"/>
    </location>
</feature>
<feature type="coiled-coil region" evidence="1">
    <location>
        <begin position="441"/>
        <end position="493"/>
    </location>
</feature>
<proteinExistence type="predicted"/>
<feature type="compositionally biased region" description="Basic and acidic residues" evidence="2">
    <location>
        <begin position="558"/>
        <end position="585"/>
    </location>
</feature>
<dbReference type="EMBL" id="CAMPGE010000748">
    <property type="protein sequence ID" value="CAI2359505.1"/>
    <property type="molecule type" value="Genomic_DNA"/>
</dbReference>
<feature type="region of interest" description="Disordered" evidence="2">
    <location>
        <begin position="1187"/>
        <end position="1209"/>
    </location>
</feature>
<feature type="coiled-coil region" evidence="1">
    <location>
        <begin position="594"/>
        <end position="691"/>
    </location>
</feature>
<feature type="compositionally biased region" description="Polar residues" evidence="2">
    <location>
        <begin position="1128"/>
        <end position="1137"/>
    </location>
</feature>
<organism evidence="3 4">
    <name type="scientific">Euplotes crassus</name>
    <dbReference type="NCBI Taxonomy" id="5936"/>
    <lineage>
        <taxon>Eukaryota</taxon>
        <taxon>Sar</taxon>
        <taxon>Alveolata</taxon>
        <taxon>Ciliophora</taxon>
        <taxon>Intramacronucleata</taxon>
        <taxon>Spirotrichea</taxon>
        <taxon>Hypotrichia</taxon>
        <taxon>Euplotida</taxon>
        <taxon>Euplotidae</taxon>
        <taxon>Moneuplotes</taxon>
    </lineage>
</organism>
<evidence type="ECO:0000313" key="4">
    <source>
        <dbReference type="Proteomes" id="UP001295684"/>
    </source>
</evidence>
<keyword evidence="1" id="KW-0175">Coiled coil</keyword>
<feature type="coiled-coil region" evidence="1">
    <location>
        <begin position="256"/>
        <end position="283"/>
    </location>
</feature>
<evidence type="ECO:0000256" key="2">
    <source>
        <dbReference type="SAM" id="MobiDB-lite"/>
    </source>
</evidence>
<keyword evidence="4" id="KW-1185">Reference proteome</keyword>
<accession>A0AAD1X6R9</accession>
<gene>
    <name evidence="3" type="ORF">ECRASSUSDP1_LOCUS796</name>
</gene>
<sequence length="1423" mass="165079">MEAKDNITIKIERFKETMNHNLQEVAQSKQLLMPDNQVDSDEEQMVSLSPFMKQCNSVRSITSSDSDDFERSESPGTFNIHNSPLVRSREILEKRKGKSTRYNPDLLQKLFDSKLKEIKPFLNKEIGKQDERIRYVLETLCKDFLDILIYEKPRDISMSYINLHNFDKALVEMIKSHKYKKMGKEIENIEGDLKKECMDLLCTINFEDLDKDSPISPTTHKNTDLNELSNFELKVAKTLRDEIIPSPIKRVNSSLLDNIKMALEKATKRIKQQDEQFRDMRYKYLKELQAYRDQLFKLENYPDNFEPMDVKYFTGLEILDEKTREILDKKVKTITEDYNFKLLRIHTHNMKLEDKIKKFELLCKGKNVAISINELNADDIVQKLSIVESDALPIWEGFVKHYGNGFFNKMIEKEFGINPDTHEEIGNKFGQEVNNIRLEMIEKFEKLSKESKEHIDQLKTKLRQKQTEMLALRENQEEEITKLRETMKKELELYFSEEKAADFKIYDAEKSDQYKIIKDLEDQLKDYQDGKSPRKIAEAKSKAKAEEFKNFLSQVKGDSPRKEKSKPSVEDQKESKEEQITKSKDWPLPNQDIIDDLREKNKEIEKEMLNYKYLATVGEKDLKRVKDKYKIAMNDISFLKDTNDKLRSETDSFDNILSSLQNANKENSGYVSALESDNESLKSQVKKLTSIMPPNRLALLDKQSPFAIINKQKQKAQFQMNANYLSTQRALLREATMGRGTQTDICGTDQELVGTVTQSVNIDVPVFEKEIQVEFGKLETTEAEVETDLKIEDISHKEDQIKKLNDENFKLEKEVSHLNDLASERESEFNASLKRIHTLERTKGEQVDNENNIALNECDKIDEDSETSISPTFNRTNDNLQDHKKDEEIVNKLDNIIQTSDRRKRMRKNVELNQPNTGQVMEKFDQLYTIWKKKFEATTSDMKDDEVDIKVPTTIPEEFNEVLQQALSQISFPLAPEQLNYSTISHLPNKQNYDLTESAHKNSYSPPGGPKIEWLPKPKKARKRVKTIVKRPVFNIFPFNLRWMDKIMTNAHEKSKLVQNVATQTPSGPEEFENLISSQDVSLNIENNDINPYNYERSSKTKTVQCSPTIKTRHIKKSKAEHNLSVNRSIDNPTTRGPSAIDGLRSKYNHKKSKSISKNSNMYPATYTKKSKLFSRRTKTLLQNQFEKGTYNEYQNQNSKKGQNPESSFRYTNSQLFDEENEEILSRNCDTSMSIRETSKGKGGRRSQVFMKNMHMSYYKSLNQTVANKKNRKPSIKHMAVGGKNIFKPRIMNDGSTGRENNVADAYPPKKSAEINMNLIISKKKKKNRRIIQNIDDNQPSARKYQQFTKEGDQEGGHTTDERPITALAESEFYTNTVQYPPAESDGRKSSIGMDNEEMTFVGKEGLFGDVSHKRSISQINHD</sequence>
<evidence type="ECO:0000313" key="3">
    <source>
        <dbReference type="EMBL" id="CAI2359505.1"/>
    </source>
</evidence>
<feature type="region of interest" description="Disordered" evidence="2">
    <location>
        <begin position="553"/>
        <end position="589"/>
    </location>
</feature>